<organism evidence="2 3">
    <name type="scientific">Mucuna pruriens</name>
    <name type="common">Velvet bean</name>
    <name type="synonym">Dolichos pruriens</name>
    <dbReference type="NCBI Taxonomy" id="157652"/>
    <lineage>
        <taxon>Eukaryota</taxon>
        <taxon>Viridiplantae</taxon>
        <taxon>Streptophyta</taxon>
        <taxon>Embryophyta</taxon>
        <taxon>Tracheophyta</taxon>
        <taxon>Spermatophyta</taxon>
        <taxon>Magnoliopsida</taxon>
        <taxon>eudicotyledons</taxon>
        <taxon>Gunneridae</taxon>
        <taxon>Pentapetalae</taxon>
        <taxon>rosids</taxon>
        <taxon>fabids</taxon>
        <taxon>Fabales</taxon>
        <taxon>Fabaceae</taxon>
        <taxon>Papilionoideae</taxon>
        <taxon>50 kb inversion clade</taxon>
        <taxon>NPAAA clade</taxon>
        <taxon>indigoferoid/millettioid clade</taxon>
        <taxon>Phaseoleae</taxon>
        <taxon>Mucuna</taxon>
    </lineage>
</organism>
<evidence type="ECO:0000256" key="1">
    <source>
        <dbReference type="SAM" id="Coils"/>
    </source>
</evidence>
<feature type="coiled-coil region" evidence="1">
    <location>
        <begin position="40"/>
        <end position="74"/>
    </location>
</feature>
<gene>
    <name evidence="2" type="ORF">CR513_30474</name>
</gene>
<comment type="caution">
    <text evidence="2">The sequence shown here is derived from an EMBL/GenBank/DDBJ whole genome shotgun (WGS) entry which is preliminary data.</text>
</comment>
<protein>
    <recommendedName>
        <fullName evidence="4">DUF641 domain-containing protein</fullName>
    </recommendedName>
</protein>
<keyword evidence="3" id="KW-1185">Reference proteome</keyword>
<evidence type="ECO:0000313" key="2">
    <source>
        <dbReference type="EMBL" id="RDX87995.1"/>
    </source>
</evidence>
<proteinExistence type="predicted"/>
<dbReference type="AlphaFoldDB" id="A0A371GBT3"/>
<evidence type="ECO:0000313" key="3">
    <source>
        <dbReference type="Proteomes" id="UP000257109"/>
    </source>
</evidence>
<name>A0A371GBT3_MUCPR</name>
<sequence>MANTTLEDKDDEEVTFNNLKYLQVSYQELLSNSLTLSLGYKELKIKFLKLSKEFKSLEKENKEQTNDLSKVNTLEVNELQKEVIDLRQSLYKFVNGVENLNKFLKYSKSPHDKSSLGFVKEKEIRTNQIFVAQIIESLDVDPMTAESVQKDRPNLQGLTQKDLRKFVYLK</sequence>
<evidence type="ECO:0008006" key="4">
    <source>
        <dbReference type="Google" id="ProtNLM"/>
    </source>
</evidence>
<dbReference type="EMBL" id="QJKJ01006078">
    <property type="protein sequence ID" value="RDX87995.1"/>
    <property type="molecule type" value="Genomic_DNA"/>
</dbReference>
<reference evidence="2" key="1">
    <citation type="submission" date="2018-05" db="EMBL/GenBank/DDBJ databases">
        <title>Draft genome of Mucuna pruriens seed.</title>
        <authorList>
            <person name="Nnadi N.E."/>
            <person name="Vos R."/>
            <person name="Hasami M.H."/>
            <person name="Devisetty U.K."/>
            <person name="Aguiy J.C."/>
        </authorList>
    </citation>
    <scope>NUCLEOTIDE SEQUENCE [LARGE SCALE GENOMIC DNA]</scope>
    <source>
        <strain evidence="2">JCA_2017</strain>
    </source>
</reference>
<dbReference type="Proteomes" id="UP000257109">
    <property type="component" value="Unassembled WGS sequence"/>
</dbReference>
<keyword evidence="1" id="KW-0175">Coiled coil</keyword>
<feature type="non-terminal residue" evidence="2">
    <location>
        <position position="1"/>
    </location>
</feature>
<accession>A0A371GBT3</accession>